<organism evidence="2 3">
    <name type="scientific">[Eubacterium] siraeum 70/3</name>
    <dbReference type="NCBI Taxonomy" id="657319"/>
    <lineage>
        <taxon>Bacteria</taxon>
        <taxon>Bacillati</taxon>
        <taxon>Bacillota</taxon>
        <taxon>Clostridia</taxon>
        <taxon>Eubacteriales</taxon>
        <taxon>Oscillospiraceae</taxon>
        <taxon>Oscillospiraceae incertae sedis</taxon>
    </lineage>
</organism>
<feature type="transmembrane region" description="Helical" evidence="1">
    <location>
        <begin position="88"/>
        <end position="108"/>
    </location>
</feature>
<reference evidence="2 3" key="1">
    <citation type="submission" date="2010-03" db="EMBL/GenBank/DDBJ databases">
        <title>The genome sequence of Eubacterium siraeum 70/3.</title>
        <authorList>
            <consortium name="metaHIT consortium -- http://www.metahit.eu/"/>
            <person name="Pajon A."/>
            <person name="Turner K."/>
            <person name="Parkhill J."/>
            <person name="Duncan S."/>
            <person name="Flint H."/>
        </authorList>
    </citation>
    <scope>NUCLEOTIDE SEQUENCE [LARGE SCALE GENOMIC DNA]</scope>
    <source>
        <strain evidence="2 3">70/3</strain>
    </source>
</reference>
<dbReference type="KEGG" id="esu:EUS_14390"/>
<sequence length="169" mass="18303">MAIAMLGFIPIFLPLLIVLVPLIGGIVMMLYYSKVQKFGMVSLTGLICGILMLLTGMGYWSIITGAVFGVLADLVLKSGDYKSAKKGIISHGVFSMWIIGNYIPIVATRDSYYQQLISGYGQEYADSIMSYISAYTLPLLLIAGFVCGVIGGVIGQKIFKKHFKRAGIA</sequence>
<dbReference type="Pfam" id="PF09605">
    <property type="entry name" value="Trep_Strep"/>
    <property type="match status" value="1"/>
</dbReference>
<feature type="transmembrane region" description="Helical" evidence="1">
    <location>
        <begin position="6"/>
        <end position="31"/>
    </location>
</feature>
<name>D4JU04_9FIRM</name>
<protein>
    <submittedName>
        <fullName evidence="2">Conserved hypothetical integral membrane protein TIGR02185</fullName>
    </submittedName>
</protein>
<dbReference type="BioCyc" id="ESIR657319:G136K-1216-MONOMER"/>
<feature type="transmembrane region" description="Helical" evidence="1">
    <location>
        <begin position="128"/>
        <end position="155"/>
    </location>
</feature>
<feature type="transmembrane region" description="Helical" evidence="1">
    <location>
        <begin position="60"/>
        <end position="76"/>
    </location>
</feature>
<dbReference type="PATRIC" id="fig|657319.3.peg.1761"/>
<dbReference type="NCBIfam" id="TIGR02185">
    <property type="entry name" value="Trep_Strep"/>
    <property type="match status" value="1"/>
</dbReference>
<evidence type="ECO:0000313" key="2">
    <source>
        <dbReference type="EMBL" id="CBK96573.1"/>
    </source>
</evidence>
<keyword evidence="1" id="KW-0472">Membrane</keyword>
<dbReference type="Proteomes" id="UP000008803">
    <property type="component" value="Chromosome"/>
</dbReference>
<evidence type="ECO:0000313" key="3">
    <source>
        <dbReference type="Proteomes" id="UP000008803"/>
    </source>
</evidence>
<dbReference type="HOGENOM" id="CLU_093450_1_0_9"/>
<proteinExistence type="predicted"/>
<gene>
    <name evidence="2" type="ORF">EUS_14390</name>
</gene>
<dbReference type="AlphaFoldDB" id="D4JU04"/>
<accession>D4JU04</accession>
<dbReference type="EMBL" id="FP929044">
    <property type="protein sequence ID" value="CBK96573.1"/>
    <property type="molecule type" value="Genomic_DNA"/>
</dbReference>
<keyword evidence="1" id="KW-1133">Transmembrane helix</keyword>
<dbReference type="InterPro" id="IPR011733">
    <property type="entry name" value="CHP02185_IM"/>
</dbReference>
<reference evidence="2 3" key="2">
    <citation type="submission" date="2010-03" db="EMBL/GenBank/DDBJ databases">
        <authorList>
            <person name="Pajon A."/>
        </authorList>
    </citation>
    <scope>NUCLEOTIDE SEQUENCE [LARGE SCALE GENOMIC DNA]</scope>
    <source>
        <strain evidence="2 3">70/3</strain>
    </source>
</reference>
<evidence type="ECO:0000256" key="1">
    <source>
        <dbReference type="SAM" id="Phobius"/>
    </source>
</evidence>
<keyword evidence="1" id="KW-0812">Transmembrane</keyword>